<protein>
    <submittedName>
        <fullName evidence="3">Pentapeptide repeat-containing protein</fullName>
    </submittedName>
</protein>
<comment type="caution">
    <text evidence="3">The sequence shown here is derived from an EMBL/GenBank/DDBJ whole genome shotgun (WGS) entry which is preliminary data.</text>
</comment>
<dbReference type="Gene3D" id="2.160.20.80">
    <property type="entry name" value="E3 ubiquitin-protein ligase SopA"/>
    <property type="match status" value="1"/>
</dbReference>
<evidence type="ECO:0000256" key="2">
    <source>
        <dbReference type="SAM" id="Phobius"/>
    </source>
</evidence>
<dbReference type="InterPro" id="IPR001646">
    <property type="entry name" value="5peptide_repeat"/>
</dbReference>
<keyword evidence="2" id="KW-0472">Membrane</keyword>
<dbReference type="RefSeq" id="WP_190723229.1">
    <property type="nucleotide sequence ID" value="NZ_JACJSW010000215.1"/>
</dbReference>
<evidence type="ECO:0000256" key="1">
    <source>
        <dbReference type="SAM" id="MobiDB-lite"/>
    </source>
</evidence>
<dbReference type="Proteomes" id="UP000636187">
    <property type="component" value="Unassembled WGS sequence"/>
</dbReference>
<feature type="transmembrane region" description="Helical" evidence="2">
    <location>
        <begin position="397"/>
        <end position="418"/>
    </location>
</feature>
<dbReference type="Pfam" id="PF00805">
    <property type="entry name" value="Pentapeptide"/>
    <property type="match status" value="1"/>
</dbReference>
<feature type="transmembrane region" description="Helical" evidence="2">
    <location>
        <begin position="183"/>
        <end position="200"/>
    </location>
</feature>
<keyword evidence="2" id="KW-0812">Transmembrane</keyword>
<feature type="transmembrane region" description="Helical" evidence="2">
    <location>
        <begin position="295"/>
        <end position="315"/>
    </location>
</feature>
<feature type="region of interest" description="Disordered" evidence="1">
    <location>
        <begin position="1"/>
        <end position="23"/>
    </location>
</feature>
<accession>A0ABR8HXI4</accession>
<feature type="transmembrane region" description="Helical" evidence="2">
    <location>
        <begin position="327"/>
        <end position="346"/>
    </location>
</feature>
<name>A0ABR8HXI4_9CHRO</name>
<dbReference type="SUPFAM" id="SSF141571">
    <property type="entry name" value="Pentapeptide repeat-like"/>
    <property type="match status" value="1"/>
</dbReference>
<feature type="transmembrane region" description="Helical" evidence="2">
    <location>
        <begin position="358"/>
        <end position="377"/>
    </location>
</feature>
<evidence type="ECO:0000313" key="4">
    <source>
        <dbReference type="Proteomes" id="UP000636187"/>
    </source>
</evidence>
<sequence>MKIDSSKPSKQQSKTAQEIKKKYESGERDFRNLDLRGESFAEFNLSGANFADCNLREADFTNCDLTGTNFAKARLAKAKLHRIKAGSENDDTKYAWFFFLLLAGVVVTISVIYLLLNSRQDELILINKNANSFLSLAILVPVGYSIHLSQSSAMISQVFWGLGILAFWLKTFDQPLSGLLGNLLFWVLAGSLLSPLYMFWISKSWRNLGKLVWNYPILIILSFLSICCVLLSFFRVDSSAILSFFHPDSEAMSDNWLLVLSIVTLSLPVIPSLFFSLAAYSTLFDADEIETYRNIFKAFFRVGLSGLALLIAYLWTQEILNKVYPLTEIYCLIILLSIIVFLEIIFSKILRPLQAKKWSRLKCLLFWGYPTLFWGYFWYREEQYKGDLTSLDQPIKIITAIMIVFSLSFFVLLTYNFSTLSFKSKRSAKWLGWWYFFSLALPSSIISMSIISSSLSTTDPWSDWLRGGQAS</sequence>
<feature type="transmembrane region" description="Helical" evidence="2">
    <location>
        <begin position="128"/>
        <end position="146"/>
    </location>
</feature>
<proteinExistence type="predicted"/>
<evidence type="ECO:0000313" key="3">
    <source>
        <dbReference type="EMBL" id="MBD2624243.1"/>
    </source>
</evidence>
<keyword evidence="2" id="KW-1133">Transmembrane helix</keyword>
<feature type="transmembrane region" description="Helical" evidence="2">
    <location>
        <begin position="256"/>
        <end position="283"/>
    </location>
</feature>
<reference evidence="3 4" key="1">
    <citation type="journal article" date="2020" name="ISME J.">
        <title>Comparative genomics reveals insights into cyanobacterial evolution and habitat adaptation.</title>
        <authorList>
            <person name="Chen M.Y."/>
            <person name="Teng W.K."/>
            <person name="Zhao L."/>
            <person name="Hu C.X."/>
            <person name="Zhou Y.K."/>
            <person name="Han B.P."/>
            <person name="Song L.R."/>
            <person name="Shu W.S."/>
        </authorList>
    </citation>
    <scope>NUCLEOTIDE SEQUENCE [LARGE SCALE GENOMIC DNA]</scope>
    <source>
        <strain evidence="3 4">FACHB-1344</strain>
    </source>
</reference>
<gene>
    <name evidence="3" type="ORF">H6G48_22295</name>
</gene>
<feature type="transmembrane region" description="Helical" evidence="2">
    <location>
        <begin position="94"/>
        <end position="116"/>
    </location>
</feature>
<keyword evidence="4" id="KW-1185">Reference proteome</keyword>
<feature type="transmembrane region" description="Helical" evidence="2">
    <location>
        <begin position="212"/>
        <end position="236"/>
    </location>
</feature>
<feature type="transmembrane region" description="Helical" evidence="2">
    <location>
        <begin position="430"/>
        <end position="451"/>
    </location>
</feature>
<dbReference type="EMBL" id="JACJSW010000215">
    <property type="protein sequence ID" value="MBD2624243.1"/>
    <property type="molecule type" value="Genomic_DNA"/>
</dbReference>
<organism evidence="3 4">
    <name type="scientific">Microcystis flos-aquae FACHB-1344</name>
    <dbReference type="NCBI Taxonomy" id="2692899"/>
    <lineage>
        <taxon>Bacteria</taxon>
        <taxon>Bacillati</taxon>
        <taxon>Cyanobacteriota</taxon>
        <taxon>Cyanophyceae</taxon>
        <taxon>Oscillatoriophycideae</taxon>
        <taxon>Chroococcales</taxon>
        <taxon>Microcystaceae</taxon>
        <taxon>Microcystis</taxon>
    </lineage>
</organism>